<protein>
    <submittedName>
        <fullName evidence="1">Uncharacterized protein</fullName>
    </submittedName>
</protein>
<accession>A0A2R2ZGE1</accession>
<sequence>MYGNFDPSTNAWPFSVEFVDAVGWQVEDNRDPTNVVVMVAGLTFEEAKQRASELNLNHFRGS</sequence>
<reference evidence="1 2" key="1">
    <citation type="submission" date="2017-12" db="EMBL/GenBank/DDBJ databases">
        <title>Sequencing, genome analysis and host range of a novel Ralstonia phage RsoP1EGY isolated from Egypt.</title>
        <authorList>
            <person name="Ahmad A.A."/>
            <person name="Addy H.S."/>
            <person name="Elhalag K.M."/>
            <person name="Nasr-Eldin M.A."/>
            <person name="Hussien A.S."/>
            <person name="Huang Q."/>
        </authorList>
    </citation>
    <scope>NUCLEOTIDE SEQUENCE [LARGE SCALE GENOMIC DNA]</scope>
</reference>
<keyword evidence="2" id="KW-1185">Reference proteome</keyword>
<dbReference type="Proteomes" id="UP000244501">
    <property type="component" value="Segment"/>
</dbReference>
<organism evidence="1 2">
    <name type="scientific">Ralstonia phage RsoP1EGY</name>
    <dbReference type="NCBI Taxonomy" id="2070026"/>
    <lineage>
        <taxon>Viruses</taxon>
        <taxon>Duplodnaviria</taxon>
        <taxon>Heunggongvirae</taxon>
        <taxon>Uroviricota</taxon>
        <taxon>Caudoviricetes</taxon>
        <taxon>Autographivirales</taxon>
        <taxon>Gyeongsanvirus</taxon>
        <taxon>Gyeongsanvirus RsoP1EGY</taxon>
    </lineage>
</organism>
<dbReference type="EMBL" id="MG711516">
    <property type="protein sequence ID" value="AUO78173.1"/>
    <property type="molecule type" value="Genomic_DNA"/>
</dbReference>
<evidence type="ECO:0000313" key="1">
    <source>
        <dbReference type="EMBL" id="AUO78173.1"/>
    </source>
</evidence>
<gene>
    <name evidence="1" type="ORF">RSEGYP2_10</name>
</gene>
<proteinExistence type="predicted"/>
<name>A0A2R2ZGE1_9CAUD</name>
<evidence type="ECO:0000313" key="2">
    <source>
        <dbReference type="Proteomes" id="UP000244501"/>
    </source>
</evidence>